<dbReference type="Gene3D" id="3.40.190.10">
    <property type="entry name" value="Periplasmic binding protein-like II"/>
    <property type="match status" value="2"/>
</dbReference>
<evidence type="ECO:0000313" key="3">
    <source>
        <dbReference type="Proteomes" id="UP000996601"/>
    </source>
</evidence>
<protein>
    <submittedName>
        <fullName evidence="2">Extracellular solute-binding protein</fullName>
    </submittedName>
</protein>
<dbReference type="Proteomes" id="UP000996601">
    <property type="component" value="Unassembled WGS sequence"/>
</dbReference>
<evidence type="ECO:0000256" key="1">
    <source>
        <dbReference type="ARBA" id="ARBA00022729"/>
    </source>
</evidence>
<accession>A0ABT1R1I2</accession>
<dbReference type="PANTHER" id="PTHR30006:SF24">
    <property type="entry name" value="SLL0237 PROTEIN"/>
    <property type="match status" value="1"/>
</dbReference>
<dbReference type="SUPFAM" id="SSF53850">
    <property type="entry name" value="Periplasmic binding protein-like II"/>
    <property type="match status" value="1"/>
</dbReference>
<name>A0ABT1R1I2_9HYPH</name>
<organism evidence="2 3">
    <name type="scientific">Shinella lacus</name>
    <dbReference type="NCBI Taxonomy" id="2654216"/>
    <lineage>
        <taxon>Bacteria</taxon>
        <taxon>Pseudomonadati</taxon>
        <taxon>Pseudomonadota</taxon>
        <taxon>Alphaproteobacteria</taxon>
        <taxon>Hyphomicrobiales</taxon>
        <taxon>Rhizobiaceae</taxon>
        <taxon>Shinella</taxon>
    </lineage>
</organism>
<keyword evidence="3" id="KW-1185">Reference proteome</keyword>
<dbReference type="Pfam" id="PF13531">
    <property type="entry name" value="SBP_bac_11"/>
    <property type="match status" value="1"/>
</dbReference>
<reference evidence="2" key="1">
    <citation type="submission" date="2021-07" db="EMBL/GenBank/DDBJ databases">
        <title>Shinella sp. nov., a novel member of the genus Shinella from water.</title>
        <authorList>
            <person name="Deng Y."/>
        </authorList>
    </citation>
    <scope>NUCLEOTIDE SEQUENCE</scope>
    <source>
        <strain evidence="2">CPCC 100929</strain>
    </source>
</reference>
<dbReference type="EMBL" id="WHSB02000001">
    <property type="protein sequence ID" value="MCQ4629011.1"/>
    <property type="molecule type" value="Genomic_DNA"/>
</dbReference>
<evidence type="ECO:0000313" key="2">
    <source>
        <dbReference type="EMBL" id="MCQ4629011.1"/>
    </source>
</evidence>
<keyword evidence="1" id="KW-0732">Signal</keyword>
<gene>
    <name evidence="2" type="ORF">GB927_003110</name>
</gene>
<sequence>MHEHFKTERSATTLAAVALAIAMGGYSSQPALAMDEATLEAARQEGSVVIYSASPSELLDSLTKAFNAKYPGITAEYYRAGSSQVYERLIAEQDANRVNGDIIHVSDVGTIAELKEAGRLVPYASSEYAAYDPQYVDPDKTWFVARAHFLNIAYNAGQVSDADAPKSLRDLADPKFNGKVGIMDVRLAGGAYTWQYAVWKLYGPEFFAEMAKNEPKLFPGHGPINDRIITGELLVGVSLNYMTDEAILEKGAPIKALFPTDGAPMIWSPVGIVAKAPHPNAAKVMMDFLASPEGQQIFNSQYSYSLHPAVKPREGMVPLSDIKVLDMPLADMIAQQNTVQTTVRSAWGY</sequence>
<comment type="caution">
    <text evidence="2">The sequence shown here is derived from an EMBL/GenBank/DDBJ whole genome shotgun (WGS) entry which is preliminary data.</text>
</comment>
<dbReference type="InterPro" id="IPR026045">
    <property type="entry name" value="Ferric-bd"/>
</dbReference>
<proteinExistence type="predicted"/>
<dbReference type="PIRSF" id="PIRSF002825">
    <property type="entry name" value="CfbpA"/>
    <property type="match status" value="1"/>
</dbReference>
<dbReference type="RefSeq" id="WP_256115102.1">
    <property type="nucleotide sequence ID" value="NZ_WHSB02000001.1"/>
</dbReference>
<dbReference type="PANTHER" id="PTHR30006">
    <property type="entry name" value="THIAMINE-BINDING PERIPLASMIC PROTEIN-RELATED"/>
    <property type="match status" value="1"/>
</dbReference>